<dbReference type="PANTHER" id="PTHR44591">
    <property type="entry name" value="STRESS RESPONSE REGULATOR PROTEIN 1"/>
    <property type="match status" value="1"/>
</dbReference>
<dbReference type="CDD" id="cd00156">
    <property type="entry name" value="REC"/>
    <property type="match status" value="1"/>
</dbReference>
<dbReference type="SUPFAM" id="SSF52172">
    <property type="entry name" value="CheY-like"/>
    <property type="match status" value="1"/>
</dbReference>
<evidence type="ECO:0000313" key="4">
    <source>
        <dbReference type="EMBL" id="HHR48434.1"/>
    </source>
</evidence>
<dbReference type="InterPro" id="IPR011006">
    <property type="entry name" value="CheY-like_superfamily"/>
</dbReference>
<sequence length="137" mass="15911">MRTMNNMDKMKILLVDDDYQLGFTLKSFLEINGFFVEYVENGFLALEKLKNDNFQLIIMDILMPGIDGIEVYKRLKNKEKIKVIFISAYLPEEKKRELKNLGITDYLEKPFALESLIAKINNLNSLAEEEGESACYL</sequence>
<dbReference type="EMBL" id="DTHS01000016">
    <property type="protein sequence ID" value="HHR48434.1"/>
    <property type="molecule type" value="Genomic_DNA"/>
</dbReference>
<dbReference type="GO" id="GO:0000160">
    <property type="term" value="P:phosphorelay signal transduction system"/>
    <property type="evidence" value="ECO:0007669"/>
    <property type="project" value="InterPro"/>
</dbReference>
<reference evidence="4" key="1">
    <citation type="journal article" date="2020" name="mSystems">
        <title>Genome- and Community-Level Interaction Insights into Carbon Utilization and Element Cycling Functions of Hydrothermarchaeota in Hydrothermal Sediment.</title>
        <authorList>
            <person name="Zhou Z."/>
            <person name="Liu Y."/>
            <person name="Xu W."/>
            <person name="Pan J."/>
            <person name="Luo Z.H."/>
            <person name="Li M."/>
        </authorList>
    </citation>
    <scope>NUCLEOTIDE SEQUENCE [LARGE SCALE GENOMIC DNA]</scope>
    <source>
        <strain evidence="4">SpSt-791</strain>
    </source>
</reference>
<name>A0A7V5XZF6_UNCW3</name>
<keyword evidence="1 2" id="KW-0597">Phosphoprotein</keyword>
<dbReference type="SMART" id="SM00448">
    <property type="entry name" value="REC"/>
    <property type="match status" value="1"/>
</dbReference>
<dbReference type="PROSITE" id="PS50110">
    <property type="entry name" value="RESPONSE_REGULATORY"/>
    <property type="match status" value="1"/>
</dbReference>
<feature type="modified residue" description="4-aspartylphosphate" evidence="2">
    <location>
        <position position="60"/>
    </location>
</feature>
<dbReference type="PANTHER" id="PTHR44591:SF3">
    <property type="entry name" value="RESPONSE REGULATORY DOMAIN-CONTAINING PROTEIN"/>
    <property type="match status" value="1"/>
</dbReference>
<gene>
    <name evidence="4" type="ORF">ENV79_02160</name>
</gene>
<comment type="caution">
    <text evidence="4">The sequence shown here is derived from an EMBL/GenBank/DDBJ whole genome shotgun (WGS) entry which is preliminary data.</text>
</comment>
<protein>
    <submittedName>
        <fullName evidence="4">Response regulator</fullName>
    </submittedName>
</protein>
<evidence type="ECO:0000256" key="2">
    <source>
        <dbReference type="PROSITE-ProRule" id="PRU00169"/>
    </source>
</evidence>
<dbReference type="Gene3D" id="3.40.50.2300">
    <property type="match status" value="1"/>
</dbReference>
<feature type="domain" description="Response regulatory" evidence="3">
    <location>
        <begin position="11"/>
        <end position="124"/>
    </location>
</feature>
<evidence type="ECO:0000259" key="3">
    <source>
        <dbReference type="PROSITE" id="PS50110"/>
    </source>
</evidence>
<accession>A0A7V5XZF6</accession>
<dbReference type="Pfam" id="PF00072">
    <property type="entry name" value="Response_reg"/>
    <property type="match status" value="1"/>
</dbReference>
<dbReference type="InterPro" id="IPR050595">
    <property type="entry name" value="Bact_response_regulator"/>
</dbReference>
<evidence type="ECO:0000256" key="1">
    <source>
        <dbReference type="ARBA" id="ARBA00022553"/>
    </source>
</evidence>
<organism evidence="4">
    <name type="scientific">candidate division WOR-3 bacterium</name>
    <dbReference type="NCBI Taxonomy" id="2052148"/>
    <lineage>
        <taxon>Bacteria</taxon>
        <taxon>Bacteria division WOR-3</taxon>
    </lineage>
</organism>
<dbReference type="InterPro" id="IPR001789">
    <property type="entry name" value="Sig_transdc_resp-reg_receiver"/>
</dbReference>
<proteinExistence type="predicted"/>
<dbReference type="AlphaFoldDB" id="A0A7V5XZF6"/>